<name>A0AAV3RBJ5_LITER</name>
<dbReference type="Proteomes" id="UP001454036">
    <property type="component" value="Unassembled WGS sequence"/>
</dbReference>
<comment type="caution">
    <text evidence="1">The sequence shown here is derived from an EMBL/GenBank/DDBJ whole genome shotgun (WGS) entry which is preliminary data.</text>
</comment>
<protein>
    <submittedName>
        <fullName evidence="1">Uncharacterized protein</fullName>
    </submittedName>
</protein>
<evidence type="ECO:0000313" key="1">
    <source>
        <dbReference type="EMBL" id="GAA0173764.1"/>
    </source>
</evidence>
<dbReference type="EMBL" id="BAABME010008756">
    <property type="protein sequence ID" value="GAA0173764.1"/>
    <property type="molecule type" value="Genomic_DNA"/>
</dbReference>
<gene>
    <name evidence="1" type="ORF">LIER_27312</name>
</gene>
<accession>A0AAV3RBJ5</accession>
<organism evidence="1 2">
    <name type="scientific">Lithospermum erythrorhizon</name>
    <name type="common">Purple gromwell</name>
    <name type="synonym">Lithospermum officinale var. erythrorhizon</name>
    <dbReference type="NCBI Taxonomy" id="34254"/>
    <lineage>
        <taxon>Eukaryota</taxon>
        <taxon>Viridiplantae</taxon>
        <taxon>Streptophyta</taxon>
        <taxon>Embryophyta</taxon>
        <taxon>Tracheophyta</taxon>
        <taxon>Spermatophyta</taxon>
        <taxon>Magnoliopsida</taxon>
        <taxon>eudicotyledons</taxon>
        <taxon>Gunneridae</taxon>
        <taxon>Pentapetalae</taxon>
        <taxon>asterids</taxon>
        <taxon>lamiids</taxon>
        <taxon>Boraginales</taxon>
        <taxon>Boraginaceae</taxon>
        <taxon>Boraginoideae</taxon>
        <taxon>Lithospermeae</taxon>
        <taxon>Lithospermum</taxon>
    </lineage>
</organism>
<evidence type="ECO:0000313" key="2">
    <source>
        <dbReference type="Proteomes" id="UP001454036"/>
    </source>
</evidence>
<sequence>MNLALLAKQGRRIMTRQASLLYKVLKGRYFRHFSFLNAKVGSRPSFGWRSLLEGRKILLKGTRWRVGDGRSIDTWKEPWVPRDSDFFLRGDKPKWVNTIDSRRGVE</sequence>
<dbReference type="AlphaFoldDB" id="A0AAV3RBJ5"/>
<proteinExistence type="predicted"/>
<keyword evidence="2" id="KW-1185">Reference proteome</keyword>
<reference evidence="1 2" key="1">
    <citation type="submission" date="2024-01" db="EMBL/GenBank/DDBJ databases">
        <title>The complete chloroplast genome sequence of Lithospermum erythrorhizon: insights into the phylogenetic relationship among Boraginaceae species and the maternal lineages of purple gromwells.</title>
        <authorList>
            <person name="Okada T."/>
            <person name="Watanabe K."/>
        </authorList>
    </citation>
    <scope>NUCLEOTIDE SEQUENCE [LARGE SCALE GENOMIC DNA]</scope>
</reference>